<evidence type="ECO:0000313" key="1">
    <source>
        <dbReference type="EMBL" id="CAG8644796.1"/>
    </source>
</evidence>
<name>A0A9N9DQY6_FUNMO</name>
<protein>
    <submittedName>
        <fullName evidence="1">3519_t:CDS:1</fullName>
    </submittedName>
</protein>
<reference evidence="1" key="1">
    <citation type="submission" date="2021-06" db="EMBL/GenBank/DDBJ databases">
        <authorList>
            <person name="Kallberg Y."/>
            <person name="Tangrot J."/>
            <person name="Rosling A."/>
        </authorList>
    </citation>
    <scope>NUCLEOTIDE SEQUENCE</scope>
    <source>
        <strain evidence="1">87-6 pot B 2015</strain>
    </source>
</reference>
<proteinExistence type="predicted"/>
<organism evidence="1 2">
    <name type="scientific">Funneliformis mosseae</name>
    <name type="common">Endomycorrhizal fungus</name>
    <name type="synonym">Glomus mosseae</name>
    <dbReference type="NCBI Taxonomy" id="27381"/>
    <lineage>
        <taxon>Eukaryota</taxon>
        <taxon>Fungi</taxon>
        <taxon>Fungi incertae sedis</taxon>
        <taxon>Mucoromycota</taxon>
        <taxon>Glomeromycotina</taxon>
        <taxon>Glomeromycetes</taxon>
        <taxon>Glomerales</taxon>
        <taxon>Glomeraceae</taxon>
        <taxon>Funneliformis</taxon>
    </lineage>
</organism>
<keyword evidence="2" id="KW-1185">Reference proteome</keyword>
<evidence type="ECO:0000313" key="2">
    <source>
        <dbReference type="Proteomes" id="UP000789375"/>
    </source>
</evidence>
<accession>A0A9N9DQY6</accession>
<sequence length="389" mass="44970">MLDYVVQLTALLVITSSFSSLQLTISTELKPLIILFYISEINVLLLEQGPYTRIALLMKTVYKFNSSNCRCMIVLKFDGTYRTELLNIFEAETYMQILQALVKKAAISNLIQNKDLQIFSSPDSDISIITKWMNGIGDLIRKYYKKYTEALFDLNFYQMLYVIAFALLGSEFKDTSKTLVLSSIYTWEMLEKYGTISLYSPRRSLVKMLYILLQTSHTSAKMKNVMLQSLYFSSFSGIAACTYVNLPDAIQNIDHLDHWPKILIHYFDSQKDLEKGAYIGIGNDEFADSWVVFRREVKKGVIVLTIESKHYATTERLTAEYFNAHKKKVKKKLPKGTLYIFVIVADMCGENVTADNDKMIICKENMKEMYGNWLVQYCHFSLVFDKRTK</sequence>
<gene>
    <name evidence="1" type="ORF">FMOSSE_LOCUS11175</name>
</gene>
<comment type="caution">
    <text evidence="1">The sequence shown here is derived from an EMBL/GenBank/DDBJ whole genome shotgun (WGS) entry which is preliminary data.</text>
</comment>
<dbReference type="Proteomes" id="UP000789375">
    <property type="component" value="Unassembled WGS sequence"/>
</dbReference>
<dbReference type="EMBL" id="CAJVPP010004154">
    <property type="protein sequence ID" value="CAG8644796.1"/>
    <property type="molecule type" value="Genomic_DNA"/>
</dbReference>
<dbReference type="AlphaFoldDB" id="A0A9N9DQY6"/>